<dbReference type="Proteomes" id="UP000825886">
    <property type="component" value="Chromosome"/>
</dbReference>
<dbReference type="CDD" id="cd06529">
    <property type="entry name" value="S24_LexA-like"/>
    <property type="match status" value="1"/>
</dbReference>
<dbReference type="PROSITE" id="PS50943">
    <property type="entry name" value="HTH_CROC1"/>
    <property type="match status" value="1"/>
</dbReference>
<dbReference type="PANTHER" id="PTHR40661:SF2">
    <property type="entry name" value="HTH-TYPE TRANSCRIPTIONAL REGULATOR PRTR"/>
    <property type="match status" value="1"/>
</dbReference>
<dbReference type="Gene3D" id="1.10.260.40">
    <property type="entry name" value="lambda repressor-like DNA-binding domains"/>
    <property type="match status" value="1"/>
</dbReference>
<organism evidence="5 6">
    <name type="scientific">Symbiopectobacterium purcellii</name>
    <dbReference type="NCBI Taxonomy" id="2871826"/>
    <lineage>
        <taxon>Bacteria</taxon>
        <taxon>Pseudomonadati</taxon>
        <taxon>Pseudomonadota</taxon>
        <taxon>Gammaproteobacteria</taxon>
        <taxon>Enterobacterales</taxon>
        <taxon>Enterobacteriaceae</taxon>
    </lineage>
</organism>
<accession>A0ABX9AIC1</accession>
<dbReference type="InterPro" id="IPR036286">
    <property type="entry name" value="LexA/Signal_pep-like_sf"/>
</dbReference>
<evidence type="ECO:0000256" key="1">
    <source>
        <dbReference type="ARBA" id="ARBA00023015"/>
    </source>
</evidence>
<keyword evidence="6" id="KW-1185">Reference proteome</keyword>
<feature type="domain" description="HTH cro/C1-type" evidence="4">
    <location>
        <begin position="21"/>
        <end position="64"/>
    </location>
</feature>
<evidence type="ECO:0000256" key="3">
    <source>
        <dbReference type="ARBA" id="ARBA00023163"/>
    </source>
</evidence>
<dbReference type="Gene3D" id="2.10.109.10">
    <property type="entry name" value="Umud Fragment, subunit A"/>
    <property type="match status" value="1"/>
</dbReference>
<dbReference type="SUPFAM" id="SSF51306">
    <property type="entry name" value="LexA/Signal peptidase"/>
    <property type="match status" value="1"/>
</dbReference>
<sequence>MKTMNTLAERLNHAMSLTGTTQGQLARAVNMAQPTIWRLTSGQAKGTSRMIDIANALGVRPEWLANGDEPMRAPVVAPYDSRSNIPPESQWGTVDVWDSHTPLRDDEVEVPFLKDIEFACGTGRIMNEDHNGFKLRFSKSTLRRVGANSDGSGVLCFPAKGDSMEPFIPDGTTVAVNTNDKRIIDGKIYAISQNGWNRIKLLYQVGPDTVSIRSYNSAEHPVEEKSLSDVDIIGRVFWWAVLDY</sequence>
<gene>
    <name evidence="5" type="ORF">K6K13_16965</name>
</gene>
<dbReference type="SMART" id="SM00530">
    <property type="entry name" value="HTH_XRE"/>
    <property type="match status" value="1"/>
</dbReference>
<name>A0ABX9AIC1_9ENTR</name>
<evidence type="ECO:0000256" key="2">
    <source>
        <dbReference type="ARBA" id="ARBA00023125"/>
    </source>
</evidence>
<dbReference type="EMBL" id="CP081864">
    <property type="protein sequence ID" value="QZN94918.1"/>
    <property type="molecule type" value="Genomic_DNA"/>
</dbReference>
<dbReference type="Pfam" id="PF01381">
    <property type="entry name" value="HTH_3"/>
    <property type="match status" value="1"/>
</dbReference>
<dbReference type="InterPro" id="IPR015927">
    <property type="entry name" value="Peptidase_S24_S26A/B/C"/>
</dbReference>
<dbReference type="RefSeq" id="WP_222158030.1">
    <property type="nucleotide sequence ID" value="NZ_CP081864.1"/>
</dbReference>
<protein>
    <submittedName>
        <fullName evidence="5">Helix-turn-helix transcriptional regulator</fullName>
    </submittedName>
</protein>
<evidence type="ECO:0000259" key="4">
    <source>
        <dbReference type="PROSITE" id="PS50943"/>
    </source>
</evidence>
<dbReference type="PANTHER" id="PTHR40661">
    <property type="match status" value="1"/>
</dbReference>
<dbReference type="CDD" id="cd00093">
    <property type="entry name" value="HTH_XRE"/>
    <property type="match status" value="1"/>
</dbReference>
<dbReference type="Pfam" id="PF00717">
    <property type="entry name" value="Peptidase_S24"/>
    <property type="match status" value="1"/>
</dbReference>
<dbReference type="InterPro" id="IPR001387">
    <property type="entry name" value="Cro/C1-type_HTH"/>
</dbReference>
<keyword evidence="1" id="KW-0805">Transcription regulation</keyword>
<dbReference type="SUPFAM" id="SSF47413">
    <property type="entry name" value="lambda repressor-like DNA-binding domains"/>
    <property type="match status" value="1"/>
</dbReference>
<evidence type="ECO:0000313" key="5">
    <source>
        <dbReference type="EMBL" id="QZN94918.1"/>
    </source>
</evidence>
<dbReference type="InterPro" id="IPR010982">
    <property type="entry name" value="Lambda_DNA-bd_dom_sf"/>
</dbReference>
<proteinExistence type="predicted"/>
<keyword evidence="2" id="KW-0238">DNA-binding</keyword>
<evidence type="ECO:0000313" key="6">
    <source>
        <dbReference type="Proteomes" id="UP000825886"/>
    </source>
</evidence>
<dbReference type="InterPro" id="IPR039418">
    <property type="entry name" value="LexA-like"/>
</dbReference>
<reference evidence="5 6" key="1">
    <citation type="submission" date="2021-08" db="EMBL/GenBank/DDBJ databases">
        <title>Culture and genomic analysis of Symbiopectobacterium purcellii sp. nov. gen. nov., isolated from the leafhopper Empoasca decipiens.</title>
        <authorList>
            <person name="Nadal-Jimenez P."/>
            <person name="Siozios S."/>
            <person name="Halliday N."/>
            <person name="Camara M."/>
            <person name="Hurst G.D.D."/>
        </authorList>
    </citation>
    <scope>NUCLEOTIDE SEQUENCE [LARGE SCALE GENOMIC DNA]</scope>
    <source>
        <strain evidence="5 6">SyEd1</strain>
    </source>
</reference>
<keyword evidence="3" id="KW-0804">Transcription</keyword>